<organism evidence="7 8">
    <name type="scientific">Nonlabens phage P12024L</name>
    <dbReference type="NCBI Taxonomy" id="1168479"/>
    <lineage>
        <taxon>Viruses</taxon>
        <taxon>Duplodnaviria</taxon>
        <taxon>Heunggongvirae</taxon>
        <taxon>Uroviricota</taxon>
        <taxon>Caudoviricetes</taxon>
        <taxon>Inhavirus</taxon>
        <taxon>Inhavirus P12024L</taxon>
    </lineage>
</organism>
<keyword evidence="4" id="KW-0560">Oxidoreductase</keyword>
<dbReference type="Pfam" id="PF12851">
    <property type="entry name" value="Tet_JBP"/>
    <property type="match status" value="1"/>
</dbReference>
<evidence type="ECO:0000256" key="2">
    <source>
        <dbReference type="ARBA" id="ARBA00022723"/>
    </source>
</evidence>
<proteinExistence type="predicted"/>
<evidence type="ECO:0000313" key="7">
    <source>
        <dbReference type="EMBL" id="AFM54746.1"/>
    </source>
</evidence>
<evidence type="ECO:0000256" key="5">
    <source>
        <dbReference type="ARBA" id="ARBA00023004"/>
    </source>
</evidence>
<dbReference type="GO" id="GO:0046872">
    <property type="term" value="F:metal ion binding"/>
    <property type="evidence" value="ECO:0007669"/>
    <property type="project" value="UniProtKB-KW"/>
</dbReference>
<keyword evidence="3" id="KW-0223">Dioxygenase</keyword>
<sequence>MKTYKLKRVLTQKQGDKLKKKFLNKKHYNILITEDADGYDLNGNLLFKYRKNQVPDEILHLGYNSFKDSIELTESRGAASGSSHKRIRKDGSVSNITVGNKVESGSVGYMDKSAMVHYCRKTAFARKYFDKFKEGIPFVEYISEKYEELCPKYFKKQKDIALGTNKNYVIGNSCFTTVTVNKNFRTAVHKDSGDFSEGFGNLVVYREGNYDGGYFCLPEYGVAIDMQNNDLLFADVHKWHGNTEITNKSEDWLRISFVLYYREYMYKCQQPKEQLEQIKQDNTGYLTL</sequence>
<feature type="domain" description="2OGFeDO JBP1/TET oxygenase" evidence="6">
    <location>
        <begin position="111"/>
        <end position="263"/>
    </location>
</feature>
<evidence type="ECO:0000313" key="8">
    <source>
        <dbReference type="Proteomes" id="UP000002819"/>
    </source>
</evidence>
<keyword evidence="2" id="KW-0479">Metal-binding</keyword>
<accession>I6R170</accession>
<name>I6R170_9CAUD</name>
<comment type="cofactor">
    <cofactor evidence="1">
        <name>Fe(2+)</name>
        <dbReference type="ChEBI" id="CHEBI:29033"/>
    </cofactor>
</comment>
<evidence type="ECO:0000256" key="1">
    <source>
        <dbReference type="ARBA" id="ARBA00001954"/>
    </source>
</evidence>
<evidence type="ECO:0000259" key="6">
    <source>
        <dbReference type="Pfam" id="PF12851"/>
    </source>
</evidence>
<gene>
    <name evidence="7" type="ORF">P12024L_26</name>
</gene>
<dbReference type="RefSeq" id="YP_006560425.1">
    <property type="nucleotide sequence ID" value="NC_018272.1"/>
</dbReference>
<dbReference type="KEGG" id="vg:13405365"/>
<evidence type="ECO:0000256" key="3">
    <source>
        <dbReference type="ARBA" id="ARBA00022964"/>
    </source>
</evidence>
<dbReference type="InterPro" id="IPR024779">
    <property type="entry name" value="2OGFeDO_JBP1/TET_oxygenase_dom"/>
</dbReference>
<dbReference type="GO" id="GO:0051213">
    <property type="term" value="F:dioxygenase activity"/>
    <property type="evidence" value="ECO:0007669"/>
    <property type="project" value="UniProtKB-KW"/>
</dbReference>
<evidence type="ECO:0000256" key="4">
    <source>
        <dbReference type="ARBA" id="ARBA00023002"/>
    </source>
</evidence>
<keyword evidence="8" id="KW-1185">Reference proteome</keyword>
<dbReference type="Proteomes" id="UP000002819">
    <property type="component" value="Segment"/>
</dbReference>
<reference evidence="7 8" key="1">
    <citation type="journal article" date="2012" name="J. Virol.">
        <title>Complete Genome Sequences of Two Persicivirga Bacteriophages, P12024S and P12024L.</title>
        <authorList>
            <person name="Kang I."/>
            <person name="Jang H."/>
            <person name="Cho J.C."/>
        </authorList>
    </citation>
    <scope>NUCLEOTIDE SEQUENCE [LARGE SCALE GENOMIC DNA]</scope>
</reference>
<protein>
    <recommendedName>
        <fullName evidence="6">2OGFeDO JBP1/TET oxygenase domain-containing protein</fullName>
    </recommendedName>
</protein>
<dbReference type="GeneID" id="13405365"/>
<dbReference type="EMBL" id="JQ823123">
    <property type="protein sequence ID" value="AFM54746.1"/>
    <property type="molecule type" value="Genomic_DNA"/>
</dbReference>
<dbReference type="Gene3D" id="3.60.130.30">
    <property type="match status" value="1"/>
</dbReference>
<keyword evidence="5" id="KW-0408">Iron</keyword>